<gene>
    <name evidence="8" type="ORF">CODIS_14510</name>
</gene>
<protein>
    <submittedName>
        <fullName evidence="8">Preprotein translocase subunit SecF</fullName>
    </submittedName>
</protein>
<feature type="domain" description="SSD" evidence="7">
    <location>
        <begin position="255"/>
        <end position="382"/>
    </location>
</feature>
<keyword evidence="2" id="KW-1003">Cell membrane</keyword>
<evidence type="ECO:0000256" key="4">
    <source>
        <dbReference type="ARBA" id="ARBA00022989"/>
    </source>
</evidence>
<dbReference type="InterPro" id="IPR000731">
    <property type="entry name" value="SSD"/>
</dbReference>
<dbReference type="SUPFAM" id="SSF82866">
    <property type="entry name" value="Multidrug efflux transporter AcrB transmembrane domain"/>
    <property type="match status" value="2"/>
</dbReference>
<dbReference type="AlphaFoldDB" id="A0A7Z0VNP5"/>
<keyword evidence="3 6" id="KW-0812">Transmembrane</keyword>
<dbReference type="PROSITE" id="PS50156">
    <property type="entry name" value="SSD"/>
    <property type="match status" value="2"/>
</dbReference>
<keyword evidence="5 6" id="KW-0472">Membrane</keyword>
<feature type="transmembrane region" description="Helical" evidence="6">
    <location>
        <begin position="231"/>
        <end position="250"/>
    </location>
</feature>
<evidence type="ECO:0000256" key="1">
    <source>
        <dbReference type="ARBA" id="ARBA00004651"/>
    </source>
</evidence>
<feature type="transmembrane region" description="Helical" evidence="6">
    <location>
        <begin position="712"/>
        <end position="734"/>
    </location>
</feature>
<evidence type="ECO:0000259" key="7">
    <source>
        <dbReference type="PROSITE" id="PS50156"/>
    </source>
</evidence>
<evidence type="ECO:0000313" key="8">
    <source>
        <dbReference type="EMBL" id="ODJ88444.1"/>
    </source>
</evidence>
<comment type="subcellular location">
    <subcellularLocation>
        <location evidence="1">Cell membrane</location>
        <topology evidence="1">Multi-pass membrane protein</topology>
    </subcellularLocation>
</comment>
<feature type="transmembrane region" description="Helical" evidence="6">
    <location>
        <begin position="330"/>
        <end position="351"/>
    </location>
</feature>
<sequence length="803" mass="89043">MHGVGQRAALLNKLKWVSLSRKATVLALRYAVWILLLFGGITLWAAMQLPSLQIDVSPRSLATANDDSILLSDEFQQGTENMALVAIEDRELFTEESLYTVNSIIQELQGQPFVKRIESLFNTPNPRVEGETVHTDPFIHRIDPTPAEIDRIIGDARANALVYRNLLSDNGEMMVLTIELDADELKHDSAHRIATEIENLLEPYQETFDKLFQLGMHYIGQQASRSIQQDFILLIPLSLVLLFTVLTLMFRSSIMALLPILTSIISIIWFLGTMAFLGIPLTIMTSMVPVLIVIIGSTEDIHLIYEYLKGHGSGIGAGAAIRYMVRRLRLAVMLTFITTYLGFVAIGTSPITMLREFGWLASTGLLVNFLVTVILLTVILKLFGARMTRNKQDRHPGMALFEKLSNALSKLILKHKNKLFAITCVVLAVSLSNGLNLNFNHNLLDYFSDGSEVKQRIESLEGHMNGTENFIIVLDGRSEGTFSQRRYLDEISKIQTYVETSAFFHNSVSLVDYLVLLNRVMNDGHGNELPQDDDIIEGLTSLVDMKDMRSVVAEDFSRSAIIVRHGIAASEEVHRALVELKTFLDEHIDPVLDVSLAGSTISSYEAHQIMSQSMLISLGLMLVAILAVVSLLFSSYKIGLVATVANGFPIVLLFGVMGCCGIEMDAATSMIAVIALGICIDHSMHFMVCYRSALSVQRNPVWAVRCAMKHKIIPITTASLALFLGLGVLVFSGFEPIARFGMLSALVIVAAYFSNLVIMPALLLMRTPAKYAEAWLYAMVRPIGGLLLLRRMAKNPQINANDF</sequence>
<name>A0A7Z0VNP5_9GAMM</name>
<dbReference type="Proteomes" id="UP000094769">
    <property type="component" value="Unassembled WGS sequence"/>
</dbReference>
<dbReference type="InterPro" id="IPR004869">
    <property type="entry name" value="MMPL_dom"/>
</dbReference>
<feature type="transmembrane region" description="Helical" evidence="6">
    <location>
        <begin position="357"/>
        <end position="384"/>
    </location>
</feature>
<feature type="transmembrane region" description="Helical" evidence="6">
    <location>
        <begin position="670"/>
        <end position="691"/>
    </location>
</feature>
<proteinExistence type="predicted"/>
<evidence type="ECO:0000313" key="9">
    <source>
        <dbReference type="Proteomes" id="UP000094769"/>
    </source>
</evidence>
<keyword evidence="4 6" id="KW-1133">Transmembrane helix</keyword>
<dbReference type="InterPro" id="IPR050545">
    <property type="entry name" value="Mycobact_MmpL"/>
</dbReference>
<dbReference type="Gene3D" id="1.20.1640.10">
    <property type="entry name" value="Multidrug efflux transporter AcrB transmembrane domain"/>
    <property type="match status" value="2"/>
</dbReference>
<feature type="transmembrane region" description="Helical" evidence="6">
    <location>
        <begin position="30"/>
        <end position="49"/>
    </location>
</feature>
<feature type="transmembrane region" description="Helical" evidence="6">
    <location>
        <begin position="256"/>
        <end position="277"/>
    </location>
</feature>
<keyword evidence="9" id="KW-1185">Reference proteome</keyword>
<dbReference type="RefSeq" id="WP_069122807.1">
    <property type="nucleotide sequence ID" value="NZ_MARB01000006.1"/>
</dbReference>
<dbReference type="OrthoDB" id="9803781at2"/>
<feature type="transmembrane region" description="Helical" evidence="6">
    <location>
        <begin position="640"/>
        <end position="664"/>
    </location>
</feature>
<feature type="transmembrane region" description="Helical" evidence="6">
    <location>
        <begin position="740"/>
        <end position="763"/>
    </location>
</feature>
<organism evidence="8 9">
    <name type="scientific">Candidatus Thiodiazotropha endolucinida</name>
    <dbReference type="NCBI Taxonomy" id="1655433"/>
    <lineage>
        <taxon>Bacteria</taxon>
        <taxon>Pseudomonadati</taxon>
        <taxon>Pseudomonadota</taxon>
        <taxon>Gammaproteobacteria</taxon>
        <taxon>Chromatiales</taxon>
        <taxon>Sedimenticolaceae</taxon>
        <taxon>Candidatus Thiodiazotropha</taxon>
    </lineage>
</organism>
<accession>A0A7Z0VNP5</accession>
<dbReference type="GO" id="GO:0005886">
    <property type="term" value="C:plasma membrane"/>
    <property type="evidence" value="ECO:0007669"/>
    <property type="project" value="UniProtKB-SubCell"/>
</dbReference>
<evidence type="ECO:0000256" key="3">
    <source>
        <dbReference type="ARBA" id="ARBA00022692"/>
    </source>
</evidence>
<evidence type="ECO:0000256" key="2">
    <source>
        <dbReference type="ARBA" id="ARBA00022475"/>
    </source>
</evidence>
<dbReference type="Pfam" id="PF03176">
    <property type="entry name" value="MMPL"/>
    <property type="match status" value="2"/>
</dbReference>
<evidence type="ECO:0000256" key="6">
    <source>
        <dbReference type="SAM" id="Phobius"/>
    </source>
</evidence>
<evidence type="ECO:0000256" key="5">
    <source>
        <dbReference type="ARBA" id="ARBA00023136"/>
    </source>
</evidence>
<dbReference type="EMBL" id="MARB01000006">
    <property type="protein sequence ID" value="ODJ88444.1"/>
    <property type="molecule type" value="Genomic_DNA"/>
</dbReference>
<comment type="caution">
    <text evidence="8">The sequence shown here is derived from an EMBL/GenBank/DDBJ whole genome shotgun (WGS) entry which is preliminary data.</text>
</comment>
<dbReference type="PANTHER" id="PTHR33406:SF13">
    <property type="entry name" value="MEMBRANE PROTEIN YDFJ"/>
    <property type="match status" value="1"/>
</dbReference>
<reference evidence="8 9" key="1">
    <citation type="submission" date="2016-06" db="EMBL/GenBank/DDBJ databases">
        <title>Genome sequence of endosymbiont of Candidatus Endolucinida thiodiazotropha.</title>
        <authorList>
            <person name="Poehlein A."/>
            <person name="Koenig S."/>
            <person name="Heiden S.E."/>
            <person name="Thuermer A."/>
            <person name="Voget S."/>
            <person name="Daniel R."/>
            <person name="Markert S."/>
            <person name="Gros O."/>
            <person name="Schweder T."/>
        </authorList>
    </citation>
    <scope>NUCLEOTIDE SEQUENCE [LARGE SCALE GENOMIC DNA]</scope>
    <source>
        <strain evidence="8 9">COS</strain>
    </source>
</reference>
<feature type="domain" description="SSD" evidence="7">
    <location>
        <begin position="606"/>
        <end position="765"/>
    </location>
</feature>
<dbReference type="PANTHER" id="PTHR33406">
    <property type="entry name" value="MEMBRANE PROTEIN MJ1562-RELATED"/>
    <property type="match status" value="1"/>
</dbReference>
<feature type="transmembrane region" description="Helical" evidence="6">
    <location>
        <begin position="614"/>
        <end position="633"/>
    </location>
</feature>